<dbReference type="Gramene" id="AET5Gv20492500.14">
    <property type="protein sequence ID" value="AET5Gv20492500.14"/>
    <property type="gene ID" value="AET5Gv20492500"/>
</dbReference>
<proteinExistence type="predicted"/>
<dbReference type="EnsemblPlants" id="AET5Gv20492500.14">
    <property type="protein sequence ID" value="AET5Gv20492500.14"/>
    <property type="gene ID" value="AET5Gv20492500"/>
</dbReference>
<name>A0A453KRR4_AEGTS</name>
<reference evidence="2" key="1">
    <citation type="journal article" date="2014" name="Science">
        <title>Ancient hybridizations among the ancestral genomes of bread wheat.</title>
        <authorList>
            <consortium name="International Wheat Genome Sequencing Consortium,"/>
            <person name="Marcussen T."/>
            <person name="Sandve S.R."/>
            <person name="Heier L."/>
            <person name="Spannagl M."/>
            <person name="Pfeifer M."/>
            <person name="Jakobsen K.S."/>
            <person name="Wulff B.B."/>
            <person name="Steuernagel B."/>
            <person name="Mayer K.F."/>
            <person name="Olsen O.A."/>
        </authorList>
    </citation>
    <scope>NUCLEOTIDE SEQUENCE [LARGE SCALE GENOMIC DNA]</scope>
    <source>
        <strain evidence="2">cv. AL8/78</strain>
    </source>
</reference>
<reference evidence="1" key="4">
    <citation type="submission" date="2019-03" db="UniProtKB">
        <authorList>
            <consortium name="EnsemblPlants"/>
        </authorList>
    </citation>
    <scope>IDENTIFICATION</scope>
</reference>
<reference evidence="2" key="2">
    <citation type="journal article" date="2017" name="Nat. Plants">
        <title>The Aegilops tauschii genome reveals multiple impacts of transposons.</title>
        <authorList>
            <person name="Zhao G."/>
            <person name="Zou C."/>
            <person name="Li K."/>
            <person name="Wang K."/>
            <person name="Li T."/>
            <person name="Gao L."/>
            <person name="Zhang X."/>
            <person name="Wang H."/>
            <person name="Yang Z."/>
            <person name="Liu X."/>
            <person name="Jiang W."/>
            <person name="Mao L."/>
            <person name="Kong X."/>
            <person name="Jiao Y."/>
            <person name="Jia J."/>
        </authorList>
    </citation>
    <scope>NUCLEOTIDE SEQUENCE [LARGE SCALE GENOMIC DNA]</scope>
    <source>
        <strain evidence="2">cv. AL8/78</strain>
    </source>
</reference>
<dbReference type="AlphaFoldDB" id="A0A453KRR4"/>
<protein>
    <submittedName>
        <fullName evidence="1">Uncharacterized protein</fullName>
    </submittedName>
</protein>
<evidence type="ECO:0000313" key="2">
    <source>
        <dbReference type="Proteomes" id="UP000015105"/>
    </source>
</evidence>
<reference evidence="1" key="3">
    <citation type="journal article" date="2017" name="Nature">
        <title>Genome sequence of the progenitor of the wheat D genome Aegilops tauschii.</title>
        <authorList>
            <person name="Luo M.C."/>
            <person name="Gu Y.Q."/>
            <person name="Puiu D."/>
            <person name="Wang H."/>
            <person name="Twardziok S.O."/>
            <person name="Deal K.R."/>
            <person name="Huo N."/>
            <person name="Zhu T."/>
            <person name="Wang L."/>
            <person name="Wang Y."/>
            <person name="McGuire P.E."/>
            <person name="Liu S."/>
            <person name="Long H."/>
            <person name="Ramasamy R.K."/>
            <person name="Rodriguez J.C."/>
            <person name="Van S.L."/>
            <person name="Yuan L."/>
            <person name="Wang Z."/>
            <person name="Xia Z."/>
            <person name="Xiao L."/>
            <person name="Anderson O.D."/>
            <person name="Ouyang S."/>
            <person name="Liang Y."/>
            <person name="Zimin A.V."/>
            <person name="Pertea G."/>
            <person name="Qi P."/>
            <person name="Bennetzen J.L."/>
            <person name="Dai X."/>
            <person name="Dawson M.W."/>
            <person name="Muller H.G."/>
            <person name="Kugler K."/>
            <person name="Rivarola-Duarte L."/>
            <person name="Spannagl M."/>
            <person name="Mayer K.F.X."/>
            <person name="Lu F.H."/>
            <person name="Bevan M.W."/>
            <person name="Leroy P."/>
            <person name="Li P."/>
            <person name="You F.M."/>
            <person name="Sun Q."/>
            <person name="Liu Z."/>
            <person name="Lyons E."/>
            <person name="Wicker T."/>
            <person name="Salzberg S.L."/>
            <person name="Devos K.M."/>
            <person name="Dvorak J."/>
        </authorList>
    </citation>
    <scope>NUCLEOTIDE SEQUENCE [LARGE SCALE GENOMIC DNA]</scope>
    <source>
        <strain evidence="1">cv. AL8/78</strain>
    </source>
</reference>
<keyword evidence="2" id="KW-1185">Reference proteome</keyword>
<sequence length="84" mass="8991">MAAYLSMGEAHRRIADYLSRLDDAISQSDGADLASLLAISSAPASTPLSDALAAFPDFPRLASDRFPHLSDFLPPLLRAIHSHS</sequence>
<evidence type="ECO:0000313" key="1">
    <source>
        <dbReference type="EnsemblPlants" id="AET5Gv20492500.14"/>
    </source>
</evidence>
<accession>A0A453KRR4</accession>
<dbReference type="Proteomes" id="UP000015105">
    <property type="component" value="Chromosome 5D"/>
</dbReference>
<reference evidence="1" key="5">
    <citation type="journal article" date="2021" name="G3 (Bethesda)">
        <title>Aegilops tauschii genome assembly Aet v5.0 features greater sequence contiguity and improved annotation.</title>
        <authorList>
            <person name="Wang L."/>
            <person name="Zhu T."/>
            <person name="Rodriguez J.C."/>
            <person name="Deal K.R."/>
            <person name="Dubcovsky J."/>
            <person name="McGuire P.E."/>
            <person name="Lux T."/>
            <person name="Spannagl M."/>
            <person name="Mayer K.F.X."/>
            <person name="Baldrich P."/>
            <person name="Meyers B.C."/>
            <person name="Huo N."/>
            <person name="Gu Y.Q."/>
            <person name="Zhou H."/>
            <person name="Devos K.M."/>
            <person name="Bennetzen J.L."/>
            <person name="Unver T."/>
            <person name="Budak H."/>
            <person name="Gulick P.J."/>
            <person name="Galiba G."/>
            <person name="Kalapos B."/>
            <person name="Nelson D.R."/>
            <person name="Li P."/>
            <person name="You F.M."/>
            <person name="Luo M.C."/>
            <person name="Dvorak J."/>
        </authorList>
    </citation>
    <scope>NUCLEOTIDE SEQUENCE [LARGE SCALE GENOMIC DNA]</scope>
    <source>
        <strain evidence="1">cv. AL8/78</strain>
    </source>
</reference>
<organism evidence="1 2">
    <name type="scientific">Aegilops tauschii subsp. strangulata</name>
    <name type="common">Goatgrass</name>
    <dbReference type="NCBI Taxonomy" id="200361"/>
    <lineage>
        <taxon>Eukaryota</taxon>
        <taxon>Viridiplantae</taxon>
        <taxon>Streptophyta</taxon>
        <taxon>Embryophyta</taxon>
        <taxon>Tracheophyta</taxon>
        <taxon>Spermatophyta</taxon>
        <taxon>Magnoliopsida</taxon>
        <taxon>Liliopsida</taxon>
        <taxon>Poales</taxon>
        <taxon>Poaceae</taxon>
        <taxon>BOP clade</taxon>
        <taxon>Pooideae</taxon>
        <taxon>Triticodae</taxon>
        <taxon>Triticeae</taxon>
        <taxon>Triticinae</taxon>
        <taxon>Aegilops</taxon>
    </lineage>
</organism>